<name>A0A4Z2I5B6_9TELE</name>
<comment type="caution">
    <text evidence="1">The sequence shown here is derived from an EMBL/GenBank/DDBJ whole genome shotgun (WGS) entry which is preliminary data.</text>
</comment>
<evidence type="ECO:0000313" key="2">
    <source>
        <dbReference type="Proteomes" id="UP000314294"/>
    </source>
</evidence>
<dbReference type="EMBL" id="SRLO01000137">
    <property type="protein sequence ID" value="TNN72413.1"/>
    <property type="molecule type" value="Genomic_DNA"/>
</dbReference>
<protein>
    <submittedName>
        <fullName evidence="1">Uncharacterized protein</fullName>
    </submittedName>
</protein>
<proteinExistence type="predicted"/>
<gene>
    <name evidence="1" type="ORF">EYF80_017339</name>
</gene>
<dbReference type="AlphaFoldDB" id="A0A4Z2I5B6"/>
<organism evidence="1 2">
    <name type="scientific">Liparis tanakae</name>
    <name type="common">Tanaka's snailfish</name>
    <dbReference type="NCBI Taxonomy" id="230148"/>
    <lineage>
        <taxon>Eukaryota</taxon>
        <taxon>Metazoa</taxon>
        <taxon>Chordata</taxon>
        <taxon>Craniata</taxon>
        <taxon>Vertebrata</taxon>
        <taxon>Euteleostomi</taxon>
        <taxon>Actinopterygii</taxon>
        <taxon>Neopterygii</taxon>
        <taxon>Teleostei</taxon>
        <taxon>Neoteleostei</taxon>
        <taxon>Acanthomorphata</taxon>
        <taxon>Eupercaria</taxon>
        <taxon>Perciformes</taxon>
        <taxon>Cottioidei</taxon>
        <taxon>Cottales</taxon>
        <taxon>Liparidae</taxon>
        <taxon>Liparis</taxon>
    </lineage>
</organism>
<accession>A0A4Z2I5B6</accession>
<reference evidence="1 2" key="1">
    <citation type="submission" date="2019-03" db="EMBL/GenBank/DDBJ databases">
        <title>First draft genome of Liparis tanakae, snailfish: a comprehensive survey of snailfish specific genes.</title>
        <authorList>
            <person name="Kim W."/>
            <person name="Song I."/>
            <person name="Jeong J.-H."/>
            <person name="Kim D."/>
            <person name="Kim S."/>
            <person name="Ryu S."/>
            <person name="Song J.Y."/>
            <person name="Lee S.K."/>
        </authorList>
    </citation>
    <scope>NUCLEOTIDE SEQUENCE [LARGE SCALE GENOMIC DNA]</scope>
    <source>
        <tissue evidence="1">Muscle</tissue>
    </source>
</reference>
<sequence length="71" mass="7506">MSCCEGHAPSGAPLPRSRRMLSITGLIGALMASQPLPVFERQGWNSMRYKLLITPSAPPCCDNATDGGCKG</sequence>
<dbReference type="Proteomes" id="UP000314294">
    <property type="component" value="Unassembled WGS sequence"/>
</dbReference>
<keyword evidence="2" id="KW-1185">Reference proteome</keyword>
<evidence type="ECO:0000313" key="1">
    <source>
        <dbReference type="EMBL" id="TNN72413.1"/>
    </source>
</evidence>